<keyword evidence="1" id="KW-0812">Transmembrane</keyword>
<organism evidence="2 3">
    <name type="scientific">Prosthecobacter algae</name>
    <dbReference type="NCBI Taxonomy" id="1144682"/>
    <lineage>
        <taxon>Bacteria</taxon>
        <taxon>Pseudomonadati</taxon>
        <taxon>Verrucomicrobiota</taxon>
        <taxon>Verrucomicrobiia</taxon>
        <taxon>Verrucomicrobiales</taxon>
        <taxon>Verrucomicrobiaceae</taxon>
        <taxon>Prosthecobacter</taxon>
    </lineage>
</organism>
<protein>
    <submittedName>
        <fullName evidence="2">Uncharacterized protein</fullName>
    </submittedName>
</protein>
<gene>
    <name evidence="2" type="ORF">GCM10023213_36900</name>
</gene>
<name>A0ABP9PEQ7_9BACT</name>
<comment type="caution">
    <text evidence="2">The sequence shown here is derived from an EMBL/GenBank/DDBJ whole genome shotgun (WGS) entry which is preliminary data.</text>
</comment>
<keyword evidence="3" id="KW-1185">Reference proteome</keyword>
<feature type="transmembrane region" description="Helical" evidence="1">
    <location>
        <begin position="95"/>
        <end position="114"/>
    </location>
</feature>
<dbReference type="EMBL" id="BAABIA010000008">
    <property type="protein sequence ID" value="GAA5145378.1"/>
    <property type="molecule type" value="Genomic_DNA"/>
</dbReference>
<dbReference type="RefSeq" id="WP_345737872.1">
    <property type="nucleotide sequence ID" value="NZ_BAABIA010000008.1"/>
</dbReference>
<evidence type="ECO:0000313" key="3">
    <source>
        <dbReference type="Proteomes" id="UP001499852"/>
    </source>
</evidence>
<keyword evidence="1" id="KW-1133">Transmembrane helix</keyword>
<reference evidence="3" key="1">
    <citation type="journal article" date="2019" name="Int. J. Syst. Evol. Microbiol.">
        <title>The Global Catalogue of Microorganisms (GCM) 10K type strain sequencing project: providing services to taxonomists for standard genome sequencing and annotation.</title>
        <authorList>
            <consortium name="The Broad Institute Genomics Platform"/>
            <consortium name="The Broad Institute Genome Sequencing Center for Infectious Disease"/>
            <person name="Wu L."/>
            <person name="Ma J."/>
        </authorList>
    </citation>
    <scope>NUCLEOTIDE SEQUENCE [LARGE SCALE GENOMIC DNA]</scope>
    <source>
        <strain evidence="3">JCM 18053</strain>
    </source>
</reference>
<proteinExistence type="predicted"/>
<dbReference type="Proteomes" id="UP001499852">
    <property type="component" value="Unassembled WGS sequence"/>
</dbReference>
<evidence type="ECO:0000256" key="1">
    <source>
        <dbReference type="SAM" id="Phobius"/>
    </source>
</evidence>
<sequence length="127" mass="15039">MILPDLIKVATFWRRGIEKTAFVTRLDEYVEPRRKAHAVYRYTLEIEGKHYTRNFSTGLPEHQYISILVMLDRPYDFLLGSRQSSFWKVCQSNGISPFAPVWLVFALTIFLRALMDWLRLRKKRGAN</sequence>
<accession>A0ABP9PEQ7</accession>
<keyword evidence="1" id="KW-0472">Membrane</keyword>
<evidence type="ECO:0000313" key="2">
    <source>
        <dbReference type="EMBL" id="GAA5145378.1"/>
    </source>
</evidence>